<accession>B0CAR6</accession>
<dbReference type="EMBL" id="CP000828">
    <property type="protein sequence ID" value="ABW30267.1"/>
    <property type="molecule type" value="Genomic_DNA"/>
</dbReference>
<dbReference type="RefSeq" id="WP_012165517.1">
    <property type="nucleotide sequence ID" value="NC_009925.1"/>
</dbReference>
<dbReference type="Proteomes" id="UP000000268">
    <property type="component" value="Chromosome"/>
</dbReference>
<evidence type="ECO:0000256" key="1">
    <source>
        <dbReference type="SAM" id="Phobius"/>
    </source>
</evidence>
<evidence type="ECO:0000313" key="2">
    <source>
        <dbReference type="EMBL" id="ABW30267.1"/>
    </source>
</evidence>
<feature type="transmembrane region" description="Helical" evidence="1">
    <location>
        <begin position="7"/>
        <end position="24"/>
    </location>
</feature>
<keyword evidence="1" id="KW-0472">Membrane</keyword>
<name>B0CAR6_ACAM1</name>
<protein>
    <submittedName>
        <fullName evidence="2">Uncharacterized protein</fullName>
    </submittedName>
</protein>
<dbReference type="AlphaFoldDB" id="B0CAR6"/>
<keyword evidence="1" id="KW-0812">Transmembrane</keyword>
<evidence type="ECO:0000313" key="3">
    <source>
        <dbReference type="Proteomes" id="UP000000268"/>
    </source>
</evidence>
<proteinExistence type="predicted"/>
<organism evidence="2 3">
    <name type="scientific">Acaryochloris marina (strain MBIC 11017)</name>
    <dbReference type="NCBI Taxonomy" id="329726"/>
    <lineage>
        <taxon>Bacteria</taxon>
        <taxon>Bacillati</taxon>
        <taxon>Cyanobacteriota</taxon>
        <taxon>Cyanophyceae</taxon>
        <taxon>Acaryochloridales</taxon>
        <taxon>Acaryochloridaceae</taxon>
        <taxon>Acaryochloris</taxon>
    </lineage>
</organism>
<keyword evidence="1" id="KW-1133">Transmembrane helix</keyword>
<reference evidence="2 3" key="1">
    <citation type="journal article" date="2008" name="Proc. Natl. Acad. Sci. U.S.A.">
        <title>Niche adaptation and genome expansion in the chlorophyll d-producing cyanobacterium Acaryochloris marina.</title>
        <authorList>
            <person name="Swingley W.D."/>
            <person name="Chen M."/>
            <person name="Cheung P.C."/>
            <person name="Conrad A.L."/>
            <person name="Dejesa L.C."/>
            <person name="Hao J."/>
            <person name="Honchak B.M."/>
            <person name="Karbach L.E."/>
            <person name="Kurdoglu A."/>
            <person name="Lahiri S."/>
            <person name="Mastrian S.D."/>
            <person name="Miyashita H."/>
            <person name="Page L."/>
            <person name="Ramakrishna P."/>
            <person name="Satoh S."/>
            <person name="Sattley W.M."/>
            <person name="Shimada Y."/>
            <person name="Taylor H.L."/>
            <person name="Tomo T."/>
            <person name="Tsuchiya T."/>
            <person name="Wang Z.T."/>
            <person name="Raymond J."/>
            <person name="Mimuro M."/>
            <person name="Blankenship R.E."/>
            <person name="Touchman J.W."/>
        </authorList>
    </citation>
    <scope>NUCLEOTIDE SEQUENCE [LARGE SCALE GENOMIC DNA]</scope>
    <source>
        <strain evidence="3">MBIC 11017</strain>
    </source>
</reference>
<dbReference type="KEGG" id="amr:AM1_5309"/>
<sequence length="92" mass="10508">MEKITKSVHLFGIVLFSPLIRTLWDVTQFKKIVQQWCSPIIQSTVPHFYKRAILSQTITTLSNAPLGDQTNSINSDCNIHSFLTCPKWKESS</sequence>
<gene>
    <name evidence="2" type="ordered locus">AM1_5309</name>
</gene>
<keyword evidence="3" id="KW-1185">Reference proteome</keyword>
<dbReference type="HOGENOM" id="CLU_2406527_0_0_3"/>